<dbReference type="EMBL" id="MU128999">
    <property type="protein sequence ID" value="KAF9511504.1"/>
    <property type="molecule type" value="Genomic_DNA"/>
</dbReference>
<feature type="region of interest" description="Disordered" evidence="1">
    <location>
        <begin position="182"/>
        <end position="225"/>
    </location>
</feature>
<dbReference type="OrthoDB" id="47172at2759"/>
<dbReference type="InterPro" id="IPR041667">
    <property type="entry name" value="Cupin_8"/>
</dbReference>
<evidence type="ECO:0000313" key="4">
    <source>
        <dbReference type="Proteomes" id="UP000886523"/>
    </source>
</evidence>
<dbReference type="Pfam" id="PF13621">
    <property type="entry name" value="Cupin_8"/>
    <property type="match status" value="1"/>
</dbReference>
<dbReference type="CDD" id="cd02208">
    <property type="entry name" value="cupin_RmlC-like"/>
    <property type="match status" value="1"/>
</dbReference>
<dbReference type="Gene3D" id="2.60.120.650">
    <property type="entry name" value="Cupin"/>
    <property type="match status" value="1"/>
</dbReference>
<reference evidence="3" key="1">
    <citation type="journal article" date="2020" name="Nat. Commun.">
        <title>Large-scale genome sequencing of mycorrhizal fungi provides insights into the early evolution of symbiotic traits.</title>
        <authorList>
            <person name="Miyauchi S."/>
            <person name="Kiss E."/>
            <person name="Kuo A."/>
            <person name="Drula E."/>
            <person name="Kohler A."/>
            <person name="Sanchez-Garcia M."/>
            <person name="Morin E."/>
            <person name="Andreopoulos B."/>
            <person name="Barry K.W."/>
            <person name="Bonito G."/>
            <person name="Buee M."/>
            <person name="Carver A."/>
            <person name="Chen C."/>
            <person name="Cichocki N."/>
            <person name="Clum A."/>
            <person name="Culley D."/>
            <person name="Crous P.W."/>
            <person name="Fauchery L."/>
            <person name="Girlanda M."/>
            <person name="Hayes R.D."/>
            <person name="Keri Z."/>
            <person name="LaButti K."/>
            <person name="Lipzen A."/>
            <person name="Lombard V."/>
            <person name="Magnuson J."/>
            <person name="Maillard F."/>
            <person name="Murat C."/>
            <person name="Nolan M."/>
            <person name="Ohm R.A."/>
            <person name="Pangilinan J."/>
            <person name="Pereira M.F."/>
            <person name="Perotto S."/>
            <person name="Peter M."/>
            <person name="Pfister S."/>
            <person name="Riley R."/>
            <person name="Sitrit Y."/>
            <person name="Stielow J.B."/>
            <person name="Szollosi G."/>
            <person name="Zifcakova L."/>
            <person name="Stursova M."/>
            <person name="Spatafora J.W."/>
            <person name="Tedersoo L."/>
            <person name="Vaario L.M."/>
            <person name="Yamada A."/>
            <person name="Yan M."/>
            <person name="Wang P."/>
            <person name="Xu J."/>
            <person name="Bruns T."/>
            <person name="Baldrian P."/>
            <person name="Vilgalys R."/>
            <person name="Dunand C."/>
            <person name="Henrissat B."/>
            <person name="Grigoriev I.V."/>
            <person name="Hibbett D."/>
            <person name="Nagy L.G."/>
            <person name="Martin F.M."/>
        </authorList>
    </citation>
    <scope>NUCLEOTIDE SEQUENCE</scope>
    <source>
        <strain evidence="3">UP504</strain>
    </source>
</reference>
<protein>
    <recommendedName>
        <fullName evidence="2">JmjC domain-containing protein</fullName>
    </recommendedName>
</protein>
<dbReference type="PANTHER" id="PTHR12461">
    <property type="entry name" value="HYPOXIA-INDUCIBLE FACTOR 1 ALPHA INHIBITOR-RELATED"/>
    <property type="match status" value="1"/>
</dbReference>
<feature type="region of interest" description="Disordered" evidence="1">
    <location>
        <begin position="20"/>
        <end position="76"/>
    </location>
</feature>
<dbReference type="SUPFAM" id="SSF51197">
    <property type="entry name" value="Clavaminate synthase-like"/>
    <property type="match status" value="1"/>
</dbReference>
<dbReference type="PROSITE" id="PS51184">
    <property type="entry name" value="JMJC"/>
    <property type="match status" value="1"/>
</dbReference>
<organism evidence="3 4">
    <name type="scientific">Hydnum rufescens UP504</name>
    <dbReference type="NCBI Taxonomy" id="1448309"/>
    <lineage>
        <taxon>Eukaryota</taxon>
        <taxon>Fungi</taxon>
        <taxon>Dikarya</taxon>
        <taxon>Basidiomycota</taxon>
        <taxon>Agaricomycotina</taxon>
        <taxon>Agaricomycetes</taxon>
        <taxon>Cantharellales</taxon>
        <taxon>Hydnaceae</taxon>
        <taxon>Hydnum</taxon>
    </lineage>
</organism>
<evidence type="ECO:0000313" key="3">
    <source>
        <dbReference type="EMBL" id="KAF9511504.1"/>
    </source>
</evidence>
<feature type="compositionally biased region" description="Low complexity" evidence="1">
    <location>
        <begin position="336"/>
        <end position="360"/>
    </location>
</feature>
<proteinExistence type="predicted"/>
<dbReference type="InterPro" id="IPR003347">
    <property type="entry name" value="JmjC_dom"/>
</dbReference>
<name>A0A9P6AT15_9AGAM</name>
<sequence>MCHDAIARIQEEYVPLNDPACASSSGRGPNFPYPTSFDDTSAPPDLRTSKRPKRSVRTGVSSPSSITSTPITSRTSPPLVTAARNIVRLIDPPSVIEYRERFWDKPFIVPRYAADWRACANWGNPQYLRNVGGLGRKIPVERTSKSGDDYTSESWKNTLMDWEAFIDLLCIRSSFSSAPKAVPSPALPLPPGSQGSRSDTPSVPVPDAPKRRGRPPLNRNLPPPTVNVVEEWRGETFYLAQHDLINQMPELRGDIIIPDYVYSAVSAPPWFPEYHPPGVEDLLMINSWIGPKGTITPAHKDPYYNCYVQVVGRKTVWLAPPQFDKEMYPYPPSSYSPPGSYTSGSPTPSSRSSTVSSVGSPTPPSWPLSSFNDGIKGRSLNTGNSGLHNTSRVKIFKPEEDSKNKFPLFYAHVQPHAMSAVLEPGDLLVFPPGWWHAMRSEETSASVSLWF</sequence>
<evidence type="ECO:0000259" key="2">
    <source>
        <dbReference type="PROSITE" id="PS51184"/>
    </source>
</evidence>
<dbReference type="AlphaFoldDB" id="A0A9P6AT15"/>
<dbReference type="SMART" id="SM00558">
    <property type="entry name" value="JmjC"/>
    <property type="match status" value="1"/>
</dbReference>
<gene>
    <name evidence="3" type="ORF">BS47DRAFT_1165400</name>
</gene>
<dbReference type="PANTHER" id="PTHR12461:SF94">
    <property type="entry name" value="JMJC DOMAIN-CONTAINING PROTEIN"/>
    <property type="match status" value="1"/>
</dbReference>
<feature type="region of interest" description="Disordered" evidence="1">
    <location>
        <begin position="334"/>
        <end position="368"/>
    </location>
</feature>
<feature type="compositionally biased region" description="Low complexity" evidence="1">
    <location>
        <begin position="61"/>
        <end position="76"/>
    </location>
</feature>
<evidence type="ECO:0000256" key="1">
    <source>
        <dbReference type="SAM" id="MobiDB-lite"/>
    </source>
</evidence>
<feature type="domain" description="JmjC" evidence="2">
    <location>
        <begin position="246"/>
        <end position="451"/>
    </location>
</feature>
<accession>A0A9P6AT15</accession>
<keyword evidence="4" id="KW-1185">Reference proteome</keyword>
<dbReference type="Proteomes" id="UP000886523">
    <property type="component" value="Unassembled WGS sequence"/>
</dbReference>
<comment type="caution">
    <text evidence="3">The sequence shown here is derived from an EMBL/GenBank/DDBJ whole genome shotgun (WGS) entry which is preliminary data.</text>
</comment>